<dbReference type="InterPro" id="IPR042099">
    <property type="entry name" value="ANL_N_sf"/>
</dbReference>
<dbReference type="SUPFAM" id="SSF47336">
    <property type="entry name" value="ACP-like"/>
    <property type="match status" value="1"/>
</dbReference>
<evidence type="ECO:0000256" key="2">
    <source>
        <dbReference type="ARBA" id="ARBA00022450"/>
    </source>
</evidence>
<dbReference type="Pfam" id="PF00668">
    <property type="entry name" value="Condensation"/>
    <property type="match status" value="1"/>
</dbReference>
<dbReference type="InterPro" id="IPR023213">
    <property type="entry name" value="CAT-like_dom_sf"/>
</dbReference>
<name>A0A1M7YPC5_9VIBR</name>
<dbReference type="SMART" id="SM00823">
    <property type="entry name" value="PKS_PP"/>
    <property type="match status" value="1"/>
</dbReference>
<comment type="cofactor">
    <cofactor evidence="1">
        <name>pantetheine 4'-phosphate</name>
        <dbReference type="ChEBI" id="CHEBI:47942"/>
    </cofactor>
</comment>
<dbReference type="InterPro" id="IPR009081">
    <property type="entry name" value="PP-bd_ACP"/>
</dbReference>
<dbReference type="InterPro" id="IPR029058">
    <property type="entry name" value="AB_hydrolase_fold"/>
</dbReference>
<dbReference type="SUPFAM" id="SSF52777">
    <property type="entry name" value="CoA-dependent acyltransferases"/>
    <property type="match status" value="2"/>
</dbReference>
<dbReference type="GO" id="GO:0043041">
    <property type="term" value="P:amino acid activation for nonribosomal peptide biosynthetic process"/>
    <property type="evidence" value="ECO:0007669"/>
    <property type="project" value="TreeGrafter"/>
</dbReference>
<keyword evidence="3" id="KW-0597">Phosphoprotein</keyword>
<dbReference type="CDD" id="cd05930">
    <property type="entry name" value="A_NRPS"/>
    <property type="match status" value="1"/>
</dbReference>
<evidence type="ECO:0000313" key="6">
    <source>
        <dbReference type="Proteomes" id="UP000184600"/>
    </source>
</evidence>
<reference evidence="6" key="1">
    <citation type="submission" date="2016-12" db="EMBL/GenBank/DDBJ databases">
        <authorList>
            <person name="Rodrigo-Torres L."/>
            <person name="Arahal R.D."/>
            <person name="Lucena T."/>
        </authorList>
    </citation>
    <scope>NUCLEOTIDE SEQUENCE [LARGE SCALE GENOMIC DNA]</scope>
</reference>
<evidence type="ECO:0000259" key="4">
    <source>
        <dbReference type="PROSITE" id="PS50075"/>
    </source>
</evidence>
<dbReference type="InterPro" id="IPR036736">
    <property type="entry name" value="ACP-like_sf"/>
</dbReference>
<feature type="domain" description="Carrier" evidence="4">
    <location>
        <begin position="1005"/>
        <end position="1080"/>
    </location>
</feature>
<proteinExistence type="predicted"/>
<dbReference type="GO" id="GO:0044550">
    <property type="term" value="P:secondary metabolite biosynthetic process"/>
    <property type="evidence" value="ECO:0007669"/>
    <property type="project" value="TreeGrafter"/>
</dbReference>
<dbReference type="GO" id="GO:0031177">
    <property type="term" value="F:phosphopantetheine binding"/>
    <property type="evidence" value="ECO:0007669"/>
    <property type="project" value="InterPro"/>
</dbReference>
<dbReference type="Gene3D" id="3.30.559.10">
    <property type="entry name" value="Chloramphenicol acetyltransferase-like domain"/>
    <property type="match status" value="1"/>
</dbReference>
<dbReference type="Pfam" id="PF13193">
    <property type="entry name" value="AMP-binding_C"/>
    <property type="match status" value="1"/>
</dbReference>
<dbReference type="OrthoDB" id="9757559at2"/>
<dbReference type="GO" id="GO:0003824">
    <property type="term" value="F:catalytic activity"/>
    <property type="evidence" value="ECO:0007669"/>
    <property type="project" value="InterPro"/>
</dbReference>
<dbReference type="SUPFAM" id="SSF56801">
    <property type="entry name" value="Acetyl-CoA synthetase-like"/>
    <property type="match status" value="1"/>
</dbReference>
<dbReference type="InterPro" id="IPR020845">
    <property type="entry name" value="AMP-binding_CS"/>
</dbReference>
<organism evidence="5 6">
    <name type="scientific">Vibrio quintilis</name>
    <dbReference type="NCBI Taxonomy" id="1117707"/>
    <lineage>
        <taxon>Bacteria</taxon>
        <taxon>Pseudomonadati</taxon>
        <taxon>Pseudomonadota</taxon>
        <taxon>Gammaproteobacteria</taxon>
        <taxon>Vibrionales</taxon>
        <taxon>Vibrionaceae</taxon>
        <taxon>Vibrio</taxon>
    </lineage>
</organism>
<dbReference type="Gene3D" id="3.40.50.12780">
    <property type="entry name" value="N-terminal domain of ligase-like"/>
    <property type="match status" value="1"/>
</dbReference>
<gene>
    <name evidence="5" type="primary">srfAC</name>
    <name evidence="5" type="ORF">VQ7734_00166</name>
</gene>
<dbReference type="PROSITE" id="PS50075">
    <property type="entry name" value="CARRIER"/>
    <property type="match status" value="1"/>
</dbReference>
<sequence length="1369" mass="154428">MMELSKNNIEDILPLTPLQAGMLYHDLLEKESHHHVSYNQQVRFRLTGTLNVEAFRQAWQCLINRHAALRVVFKHDKSAEPIQIVLKERDFVVRFMDLTPLSDSEKMRQLEGFIESDKRQTFSLERDIPMRVSLLKSGPEEHWFVWSFHHICLDGWCVASLQQELFTVYQQLINNRPVDLPPAPSFSRYIKWYKGQESHQDFWRQYLDGYTLTTSPPLPTLHHDDEESGMASSHHEYGTEIRLIDGPQWQAFNELSIRTGATPSTLFHCLWGLFLAKVNETSDVVFGSVQSIRPLANSQFERLIGLCINTMPFRVRFSAQDSLKEIASKLQLGQLGCLEHATMSVSEIQAQCSQTGKLFDHFIAFENYPVTDNEDCGKEKLTEGLYADEFREYMPTSYPFHIAVLPIKKSPAKQALQILFKYVPRKVEKDNVRAVADTFCRFVEDCLSAPDAPVADFNLTSPSGLLSTGQPMALPAEHLTGFYQQHACDQQTALIEGNRHLTHQQLRQASIALACQIKAKLKICSSEAHTSQTNHAKTVALYDTAGSEMLVAIFACFHLGIPYVPMDPANPLAISKSILKQAKAGLIITTEQQTDLLTMDSGIECLRVDLAQIMSSLSDVSAGPVTDDASFLVQAGADSTAYIIFTSGTTGEPKGVPVTHRSLINYVCWCRDRFDFSASDSSLLLTSFNFDLGYTAIFGSLLSGGTLHIASEAQRRDPRWVADYIRDSHISFLKLTPSYLHMLLEVLGPQVFNDCELSRLIMGGEPLNYADLKQLHQCNPALRLFNHYGPTENTIGCCANAITTHDISGHYQNIGQPAHNTRAYILNRQMGVCPPYVEGELCLSGNQLMRAYLNPDHNHNRLMALNDQPIYRTGDRAYRTLQGDIVFLGREQQSVKIDGYRVDLNAVQRVIQKYSAIKDCLVDSFRRDDDSVIIVALVIPADDGEINLHELRHWLGEQLPHYMHPSDFIEVSRFPITTNGKLDRKTLLQFWKNRLNTTSGATCQAPRTETEKRLVSIWEKIFLRQQISVTTSFFELGGHSIKAIICTSEIRKQFGITMPVTQVFTHPTIVALASVIDHYLAGENEAHQAAKPLMTEASQRILPLYTSNSNGAIPAQADDLVYCLPAILGTSTVYKEIFEALKMPVQAFGFQCGGFVSEPLSEDLLQLADLAANCIAQHYQTITGRPRMMLFGYSFGAILALEVAQRLEKLGYSVALLLLDSNLNMQHDGIEQTLSEMRHIRYWDKIISLFEKHLNQTELRQIEAGVIHHQRILRRYLNQQQINSHLLNSEMICIESCQNSDQGYMRCFGQKTAGHCRVMSTSGDHYSMFQPPHFTGLLSNIRDAITLLMHPEQKKTGQRGQVHSKVELN</sequence>
<evidence type="ECO:0000313" key="5">
    <source>
        <dbReference type="EMBL" id="SHO54452.1"/>
    </source>
</evidence>
<protein>
    <submittedName>
        <fullName evidence="5">Surfactin synthase subunit 3</fullName>
    </submittedName>
</protein>
<dbReference type="InterPro" id="IPR001242">
    <property type="entry name" value="Condensation_dom"/>
</dbReference>
<dbReference type="InterPro" id="IPR045851">
    <property type="entry name" value="AMP-bd_C_sf"/>
</dbReference>
<dbReference type="InterPro" id="IPR020806">
    <property type="entry name" value="PKS_PP-bd"/>
</dbReference>
<dbReference type="Gene3D" id="1.10.1200.10">
    <property type="entry name" value="ACP-like"/>
    <property type="match status" value="1"/>
</dbReference>
<dbReference type="RefSeq" id="WP_073579363.1">
    <property type="nucleotide sequence ID" value="NZ_AP024898.1"/>
</dbReference>
<dbReference type="InterPro" id="IPR000873">
    <property type="entry name" value="AMP-dep_synth/lig_dom"/>
</dbReference>
<dbReference type="GO" id="GO:0005737">
    <property type="term" value="C:cytoplasm"/>
    <property type="evidence" value="ECO:0007669"/>
    <property type="project" value="TreeGrafter"/>
</dbReference>
<dbReference type="PANTHER" id="PTHR45527:SF1">
    <property type="entry name" value="FATTY ACID SYNTHASE"/>
    <property type="match status" value="1"/>
</dbReference>
<dbReference type="InterPro" id="IPR001031">
    <property type="entry name" value="Thioesterase"/>
</dbReference>
<accession>A0A1M7YPC5</accession>
<dbReference type="Pfam" id="PF00975">
    <property type="entry name" value="Thioesterase"/>
    <property type="match status" value="1"/>
</dbReference>
<dbReference type="Gene3D" id="3.40.50.1820">
    <property type="entry name" value="alpha/beta hydrolase"/>
    <property type="match status" value="1"/>
</dbReference>
<evidence type="ECO:0000256" key="1">
    <source>
        <dbReference type="ARBA" id="ARBA00001957"/>
    </source>
</evidence>
<dbReference type="SMART" id="SM01294">
    <property type="entry name" value="PKS_PP_betabranch"/>
    <property type="match status" value="1"/>
</dbReference>
<dbReference type="STRING" id="1117707.VQ7734_00166"/>
<dbReference type="PROSITE" id="PS00455">
    <property type="entry name" value="AMP_BINDING"/>
    <property type="match status" value="1"/>
</dbReference>
<dbReference type="Gene3D" id="3.30.559.30">
    <property type="entry name" value="Nonribosomal peptide synthetase, condensation domain"/>
    <property type="match status" value="1"/>
</dbReference>
<dbReference type="Gene3D" id="3.30.300.30">
    <property type="match status" value="1"/>
</dbReference>
<dbReference type="EMBL" id="FRFG01000003">
    <property type="protein sequence ID" value="SHO54452.1"/>
    <property type="molecule type" value="Genomic_DNA"/>
</dbReference>
<dbReference type="PANTHER" id="PTHR45527">
    <property type="entry name" value="NONRIBOSOMAL PEPTIDE SYNTHETASE"/>
    <property type="match status" value="1"/>
</dbReference>
<dbReference type="FunFam" id="1.10.1200.10:FF:000005">
    <property type="entry name" value="Nonribosomal peptide synthetase 1"/>
    <property type="match status" value="1"/>
</dbReference>
<dbReference type="InterPro" id="IPR025110">
    <property type="entry name" value="AMP-bd_C"/>
</dbReference>
<dbReference type="Pfam" id="PF00501">
    <property type="entry name" value="AMP-binding"/>
    <property type="match status" value="1"/>
</dbReference>
<dbReference type="Proteomes" id="UP000184600">
    <property type="component" value="Unassembled WGS sequence"/>
</dbReference>
<evidence type="ECO:0000256" key="3">
    <source>
        <dbReference type="ARBA" id="ARBA00022553"/>
    </source>
</evidence>
<keyword evidence="2" id="KW-0596">Phosphopantetheine</keyword>
<keyword evidence="6" id="KW-1185">Reference proteome</keyword>
<dbReference type="SUPFAM" id="SSF53474">
    <property type="entry name" value="alpha/beta-Hydrolases"/>
    <property type="match status" value="1"/>
</dbReference>
<dbReference type="Pfam" id="PF00550">
    <property type="entry name" value="PP-binding"/>
    <property type="match status" value="1"/>
</dbReference>